<sequence length="280" mass="30900">MYNVDLGFDVEGTHHSILVSVSDPQLHRGAGQHGLHLTVTVGKHDLAGGILLLQGDSTIVGAGGHPRAWLSTFTHANPLYLRNNAITSDCALVMAVTDEQLWRIEDMRRGDDFQIDLRINAVLVSGGRTSPMINPSQYQVRVDRYRWLRQLTNVDRAAHFMVAVPAVGDGSDGMASVVKFLREAESAYRDNRDRDAATAVRRAVERFRTLITLPPTKSIDATNREQRDKSQRWAAVFYSIMGVLNAAPHGDAVTEAVEFSRRDGQAVIAIAMGLLGRDWS</sequence>
<organism evidence="1 2">
    <name type="scientific">Plantactinospora siamensis</name>
    <dbReference type="NCBI Taxonomy" id="555372"/>
    <lineage>
        <taxon>Bacteria</taxon>
        <taxon>Bacillati</taxon>
        <taxon>Actinomycetota</taxon>
        <taxon>Actinomycetes</taxon>
        <taxon>Micromonosporales</taxon>
        <taxon>Micromonosporaceae</taxon>
        <taxon>Plantactinospora</taxon>
    </lineage>
</organism>
<evidence type="ECO:0000313" key="2">
    <source>
        <dbReference type="Proteomes" id="UP001589894"/>
    </source>
</evidence>
<dbReference type="Proteomes" id="UP001589894">
    <property type="component" value="Unassembled WGS sequence"/>
</dbReference>
<evidence type="ECO:0008006" key="3">
    <source>
        <dbReference type="Google" id="ProtNLM"/>
    </source>
</evidence>
<keyword evidence="2" id="KW-1185">Reference proteome</keyword>
<protein>
    <recommendedName>
        <fullName evidence="3">ApeA N-terminal domain-containing protein</fullName>
    </recommendedName>
</protein>
<gene>
    <name evidence="1" type="ORF">ACFFHU_09215</name>
</gene>
<comment type="caution">
    <text evidence="1">The sequence shown here is derived from an EMBL/GenBank/DDBJ whole genome shotgun (WGS) entry which is preliminary data.</text>
</comment>
<name>A0ABV6NU89_9ACTN</name>
<accession>A0ABV6NU89</accession>
<dbReference type="RefSeq" id="WP_377337339.1">
    <property type="nucleotide sequence ID" value="NZ_JBHLUE010000005.1"/>
</dbReference>
<evidence type="ECO:0000313" key="1">
    <source>
        <dbReference type="EMBL" id="MFC0564341.1"/>
    </source>
</evidence>
<reference evidence="1 2" key="1">
    <citation type="submission" date="2024-09" db="EMBL/GenBank/DDBJ databases">
        <authorList>
            <person name="Sun Q."/>
            <person name="Mori K."/>
        </authorList>
    </citation>
    <scope>NUCLEOTIDE SEQUENCE [LARGE SCALE GENOMIC DNA]</scope>
    <source>
        <strain evidence="1 2">TBRC 2205</strain>
    </source>
</reference>
<proteinExistence type="predicted"/>
<dbReference type="EMBL" id="JBHLUE010000005">
    <property type="protein sequence ID" value="MFC0564341.1"/>
    <property type="molecule type" value="Genomic_DNA"/>
</dbReference>